<dbReference type="Proteomes" id="UP000265520">
    <property type="component" value="Unassembled WGS sequence"/>
</dbReference>
<comment type="caution">
    <text evidence="3">The sequence shown here is derived from an EMBL/GenBank/DDBJ whole genome shotgun (WGS) entry which is preliminary data.</text>
</comment>
<feature type="non-terminal residue" evidence="3">
    <location>
        <position position="1"/>
    </location>
</feature>
<sequence length="110" mass="12589">FTDAPFRTFWFAVKGAVRSTAFLSAFVGIFQAVICMHRKLASRDHKLVYWIAGGISALSVLLEKKARRGELALYVLPRSVDSLWYILVNRHLLPKIRNAEVCHFYYSALN</sequence>
<evidence type="ECO:0000256" key="1">
    <source>
        <dbReference type="SAM" id="Phobius"/>
    </source>
</evidence>
<keyword evidence="4" id="KW-1185">Reference proteome</keyword>
<dbReference type="Pfam" id="PF15982">
    <property type="entry name" value="TMEM135_C_rich"/>
    <property type="match status" value="1"/>
</dbReference>
<keyword evidence="1" id="KW-1133">Transmembrane helix</keyword>
<dbReference type="InterPro" id="IPR031926">
    <property type="entry name" value="TMEM135_N"/>
</dbReference>
<dbReference type="PANTHER" id="PTHR12459:SF6">
    <property type="entry name" value="GB|AAD46013.1"/>
    <property type="match status" value="1"/>
</dbReference>
<feature type="transmembrane region" description="Helical" evidence="1">
    <location>
        <begin position="15"/>
        <end position="35"/>
    </location>
</feature>
<organism evidence="3 4">
    <name type="scientific">Trifolium medium</name>
    <dbReference type="NCBI Taxonomy" id="97028"/>
    <lineage>
        <taxon>Eukaryota</taxon>
        <taxon>Viridiplantae</taxon>
        <taxon>Streptophyta</taxon>
        <taxon>Embryophyta</taxon>
        <taxon>Tracheophyta</taxon>
        <taxon>Spermatophyta</taxon>
        <taxon>Magnoliopsida</taxon>
        <taxon>eudicotyledons</taxon>
        <taxon>Gunneridae</taxon>
        <taxon>Pentapetalae</taxon>
        <taxon>rosids</taxon>
        <taxon>fabids</taxon>
        <taxon>Fabales</taxon>
        <taxon>Fabaceae</taxon>
        <taxon>Papilionoideae</taxon>
        <taxon>50 kb inversion clade</taxon>
        <taxon>NPAAA clade</taxon>
        <taxon>Hologalegina</taxon>
        <taxon>IRL clade</taxon>
        <taxon>Trifolieae</taxon>
        <taxon>Trifolium</taxon>
    </lineage>
</organism>
<dbReference type="InterPro" id="IPR026749">
    <property type="entry name" value="Tmem135"/>
</dbReference>
<evidence type="ECO:0000313" key="3">
    <source>
        <dbReference type="EMBL" id="MCI18875.1"/>
    </source>
</evidence>
<reference evidence="3 4" key="1">
    <citation type="journal article" date="2018" name="Front. Plant Sci.">
        <title>Red Clover (Trifolium pratense) and Zigzag Clover (T. medium) - A Picture of Genomic Similarities and Differences.</title>
        <authorList>
            <person name="Dluhosova J."/>
            <person name="Istvanek J."/>
            <person name="Nedelnik J."/>
            <person name="Repkova J."/>
        </authorList>
    </citation>
    <scope>NUCLEOTIDE SEQUENCE [LARGE SCALE GENOMIC DNA]</scope>
    <source>
        <strain evidence="4">cv. 10/8</strain>
        <tissue evidence="3">Leaf</tissue>
    </source>
</reference>
<evidence type="ECO:0000313" key="4">
    <source>
        <dbReference type="Proteomes" id="UP000265520"/>
    </source>
</evidence>
<accession>A0A392Q6J4</accession>
<dbReference type="EMBL" id="LXQA010112182">
    <property type="protein sequence ID" value="MCI18875.1"/>
    <property type="molecule type" value="Genomic_DNA"/>
</dbReference>
<dbReference type="AlphaFoldDB" id="A0A392Q6J4"/>
<keyword evidence="1" id="KW-0472">Membrane</keyword>
<proteinExistence type="predicted"/>
<dbReference type="PANTHER" id="PTHR12459">
    <property type="entry name" value="TRANSMEMBRANE PROTEIN 135-RELATED"/>
    <property type="match status" value="1"/>
</dbReference>
<feature type="domain" description="Transmembrane protein 135 N-terminal" evidence="2">
    <location>
        <begin position="12"/>
        <end position="85"/>
    </location>
</feature>
<keyword evidence="1" id="KW-0812">Transmembrane</keyword>
<name>A0A392Q6J4_9FABA</name>
<protein>
    <submittedName>
        <fullName evidence="3">Tim17/Tim22/Tim23/Pmp24 family protein</fullName>
    </submittedName>
</protein>
<evidence type="ECO:0000259" key="2">
    <source>
        <dbReference type="Pfam" id="PF15982"/>
    </source>
</evidence>